<dbReference type="InterPro" id="IPR035892">
    <property type="entry name" value="C2_domain_sf"/>
</dbReference>
<dbReference type="PROSITE" id="PS50004">
    <property type="entry name" value="C2"/>
    <property type="match status" value="1"/>
</dbReference>
<accession>A0AA89B2K4</accession>
<dbReference type="Pfam" id="PF00168">
    <property type="entry name" value="C2"/>
    <property type="match status" value="1"/>
</dbReference>
<keyword evidence="3" id="KW-1185">Reference proteome</keyword>
<dbReference type="SUPFAM" id="SSF49562">
    <property type="entry name" value="C2 domain (Calcium/lipid-binding domain, CaLB)"/>
    <property type="match status" value="1"/>
</dbReference>
<feature type="non-terminal residue" evidence="2">
    <location>
        <position position="250"/>
    </location>
</feature>
<dbReference type="PANTHER" id="PTHR31208:SF3">
    <property type="entry name" value="OS01G0953500 PROTEIN"/>
    <property type="match status" value="1"/>
</dbReference>
<feature type="domain" description="C2" evidence="1">
    <location>
        <begin position="37"/>
        <end position="162"/>
    </location>
</feature>
<proteinExistence type="predicted"/>
<dbReference type="PANTHER" id="PTHR31208">
    <property type="entry name" value="EXPRESSED PROTEIN"/>
    <property type="match status" value="1"/>
</dbReference>
<dbReference type="EMBL" id="JAVXUP010000556">
    <property type="protein sequence ID" value="KAK3025305.1"/>
    <property type="molecule type" value="Genomic_DNA"/>
</dbReference>
<name>A0AA89B2K4_9ASTE</name>
<dbReference type="InterPro" id="IPR000008">
    <property type="entry name" value="C2_dom"/>
</dbReference>
<sequence length="250" mass="27779">KVQLSQAGKEIYEEGSYGTTVQGNTGERFFNGLYATSRSEICFPYSSDTEGDNEFSGVLELYVHHARNLCDLCIHENQDVNATLSLTYDPDETFSTGTINGGGKNPDFNENLVMKVTQSDAILKCKIWMLTRAKICMDDQLLGFALVPLSLVIDKGRVSQDFSLSTTDLFHSLASTIKLTLSMTTNVPHNTSTNNFSNSVANSSISLENVLLDWKISEVVLDLIDDLRIEFPNVNIVGIIKKWFQSILML</sequence>
<gene>
    <name evidence="2" type="ORF">RJ639_042699</name>
</gene>
<comment type="caution">
    <text evidence="2">The sequence shown here is derived from an EMBL/GenBank/DDBJ whole genome shotgun (WGS) entry which is preliminary data.</text>
</comment>
<evidence type="ECO:0000313" key="2">
    <source>
        <dbReference type="EMBL" id="KAK3025305.1"/>
    </source>
</evidence>
<dbReference type="Gene3D" id="2.60.40.150">
    <property type="entry name" value="C2 domain"/>
    <property type="match status" value="1"/>
</dbReference>
<evidence type="ECO:0000259" key="1">
    <source>
        <dbReference type="PROSITE" id="PS50004"/>
    </source>
</evidence>
<protein>
    <recommendedName>
        <fullName evidence="1">C2 domain-containing protein</fullName>
    </recommendedName>
</protein>
<reference evidence="2" key="1">
    <citation type="submission" date="2022-12" db="EMBL/GenBank/DDBJ databases">
        <title>Draft genome assemblies for two species of Escallonia (Escalloniales).</title>
        <authorList>
            <person name="Chanderbali A."/>
            <person name="Dervinis C."/>
            <person name="Anghel I."/>
            <person name="Soltis D."/>
            <person name="Soltis P."/>
            <person name="Zapata F."/>
        </authorList>
    </citation>
    <scope>NUCLEOTIDE SEQUENCE</scope>
    <source>
        <strain evidence="2">UCBG64.0493</strain>
        <tissue evidence="2">Leaf</tissue>
    </source>
</reference>
<dbReference type="Proteomes" id="UP001188597">
    <property type="component" value="Unassembled WGS sequence"/>
</dbReference>
<evidence type="ECO:0000313" key="3">
    <source>
        <dbReference type="Proteomes" id="UP001188597"/>
    </source>
</evidence>
<dbReference type="CDD" id="cd00030">
    <property type="entry name" value="C2"/>
    <property type="match status" value="1"/>
</dbReference>
<dbReference type="AlphaFoldDB" id="A0AA89B2K4"/>
<organism evidence="2 3">
    <name type="scientific">Escallonia herrerae</name>
    <dbReference type="NCBI Taxonomy" id="1293975"/>
    <lineage>
        <taxon>Eukaryota</taxon>
        <taxon>Viridiplantae</taxon>
        <taxon>Streptophyta</taxon>
        <taxon>Embryophyta</taxon>
        <taxon>Tracheophyta</taxon>
        <taxon>Spermatophyta</taxon>
        <taxon>Magnoliopsida</taxon>
        <taxon>eudicotyledons</taxon>
        <taxon>Gunneridae</taxon>
        <taxon>Pentapetalae</taxon>
        <taxon>asterids</taxon>
        <taxon>campanulids</taxon>
        <taxon>Escalloniales</taxon>
        <taxon>Escalloniaceae</taxon>
        <taxon>Escallonia</taxon>
    </lineage>
</organism>